<dbReference type="GO" id="GO:0046914">
    <property type="term" value="F:transition metal ion binding"/>
    <property type="evidence" value="ECO:0007669"/>
    <property type="project" value="InterPro"/>
</dbReference>
<accession>A0A1J1LEV3</accession>
<evidence type="ECO:0000313" key="3">
    <source>
        <dbReference type="EMBL" id="CUR31107.1"/>
    </source>
</evidence>
<keyword evidence="1" id="KW-0408">Iron</keyword>
<protein>
    <submittedName>
        <fullName evidence="3">FeoA family protein</fullName>
    </submittedName>
</protein>
<dbReference type="AlphaFoldDB" id="A0A1J1LEV3"/>
<dbReference type="SMART" id="SM00899">
    <property type="entry name" value="FeoA"/>
    <property type="match status" value="1"/>
</dbReference>
<dbReference type="SUPFAM" id="SSF50037">
    <property type="entry name" value="C-terminal domain of transcriptional repressors"/>
    <property type="match status" value="1"/>
</dbReference>
<evidence type="ECO:0000313" key="4">
    <source>
        <dbReference type="Proteomes" id="UP000184315"/>
    </source>
</evidence>
<dbReference type="EMBL" id="CZDF01000132">
    <property type="protein sequence ID" value="CUR31107.1"/>
    <property type="molecule type" value="Genomic_DNA"/>
</dbReference>
<organism evidence="3 4">
    <name type="scientific">Planktothrix tepida PCC 9214</name>
    <dbReference type="NCBI Taxonomy" id="671072"/>
    <lineage>
        <taxon>Bacteria</taxon>
        <taxon>Bacillati</taxon>
        <taxon>Cyanobacteriota</taxon>
        <taxon>Cyanophyceae</taxon>
        <taxon>Oscillatoriophycideae</taxon>
        <taxon>Oscillatoriales</taxon>
        <taxon>Microcoleaceae</taxon>
        <taxon>Planktothrix</taxon>
    </lineage>
</organism>
<dbReference type="OrthoDB" id="532181at2"/>
<evidence type="ECO:0000256" key="1">
    <source>
        <dbReference type="ARBA" id="ARBA00023004"/>
    </source>
</evidence>
<dbReference type="InterPro" id="IPR008988">
    <property type="entry name" value="Transcriptional_repressor_C"/>
</dbReference>
<dbReference type="InterPro" id="IPR007167">
    <property type="entry name" value="Fe-transptr_FeoA-like"/>
</dbReference>
<dbReference type="InterPro" id="IPR038157">
    <property type="entry name" value="FeoA_core_dom"/>
</dbReference>
<keyword evidence="4" id="KW-1185">Reference proteome</keyword>
<evidence type="ECO:0000259" key="2">
    <source>
        <dbReference type="SMART" id="SM00899"/>
    </source>
</evidence>
<gene>
    <name evidence="3" type="ORF">PL9214290698</name>
</gene>
<reference evidence="4" key="1">
    <citation type="submission" date="2015-10" db="EMBL/GenBank/DDBJ databases">
        <authorList>
            <person name="Regsiter A."/>
            <person name="william w."/>
        </authorList>
    </citation>
    <scope>NUCLEOTIDE SEQUENCE [LARGE SCALE GENOMIC DNA]</scope>
</reference>
<proteinExistence type="predicted"/>
<name>A0A1J1LEV3_9CYAN</name>
<sequence>MMTLSTAKIGRKGTILYLKTEDEALTHKLMALGIMPGIDIQLEQKFPSYIIKIGRTRATLDQETAQRIYIQ</sequence>
<dbReference type="Gene3D" id="2.30.30.90">
    <property type="match status" value="1"/>
</dbReference>
<dbReference type="Proteomes" id="UP000184315">
    <property type="component" value="Unassembled WGS sequence"/>
</dbReference>
<dbReference type="STRING" id="671072.PL9214290698"/>
<feature type="domain" description="Ferrous iron transporter FeoA-like" evidence="2">
    <location>
        <begin position="2"/>
        <end position="71"/>
    </location>
</feature>
<dbReference type="RefSeq" id="WP_072718025.1">
    <property type="nucleotide sequence ID" value="NZ_LN889782.1"/>
</dbReference>
<dbReference type="Pfam" id="PF04023">
    <property type="entry name" value="FeoA"/>
    <property type="match status" value="1"/>
</dbReference>